<dbReference type="Pfam" id="PF02126">
    <property type="entry name" value="PTE"/>
    <property type="match status" value="1"/>
</dbReference>
<sequence>MTRRDALRAGGAGMLLATASRSPAQAVAEGRVMTVLGPIAPEDMGVTLPHEHVLVDFVGADAASPDRYKADEVFAVALPYLKRIHEQGVRTFVECTPAFLARDPALLRRLSEASGLHVLTNTGYYAASGGKFLPGHARTESADALAARWLAEWRDGIGGTGIRPGFQKIGVDGGPLPEVGVKLVRAAARVHLASGLTIAAHTGDGRAAMQELDVLREEGVDPSAFIWVHANAEPDPALHAEAASRGAWVEFDGVGPGSVDRHVELVAAMKGKGRLGRVLLSHDAGWYHVGEPGGGEFRPFDTLWKDLVPALRKAGLSEADVRTLTVDNPRAAFTIRVRRA</sequence>
<dbReference type="InterPro" id="IPR032466">
    <property type="entry name" value="Metal_Hydrolase"/>
</dbReference>
<name>A0ABT6FKA6_9BACT</name>
<dbReference type="SUPFAM" id="SSF51556">
    <property type="entry name" value="Metallo-dependent hydrolases"/>
    <property type="match status" value="1"/>
</dbReference>
<gene>
    <name evidence="4" type="ORF">PZE19_29560</name>
</gene>
<evidence type="ECO:0000256" key="3">
    <source>
        <dbReference type="PROSITE-ProRule" id="PRU00679"/>
    </source>
</evidence>
<feature type="modified residue" description="N6-carboxylysine" evidence="3">
    <location>
        <position position="168"/>
    </location>
</feature>
<dbReference type="PANTHER" id="PTHR10819:SF3">
    <property type="entry name" value="PHOSPHOTRIESTERASE-RELATED PROTEIN"/>
    <property type="match status" value="1"/>
</dbReference>
<keyword evidence="1" id="KW-0479">Metal-binding</keyword>
<dbReference type="InterPro" id="IPR001559">
    <property type="entry name" value="Phosphotriesterase"/>
</dbReference>
<keyword evidence="5" id="KW-1185">Reference proteome</keyword>
<comment type="caution">
    <text evidence="4">The sequence shown here is derived from an EMBL/GenBank/DDBJ whole genome shotgun (WGS) entry which is preliminary data.</text>
</comment>
<dbReference type="RefSeq" id="WP_277864399.1">
    <property type="nucleotide sequence ID" value="NZ_JARRAG010000002.1"/>
</dbReference>
<dbReference type="InterPro" id="IPR017947">
    <property type="entry name" value="AryldialkylPase_Zn-BS"/>
</dbReference>
<dbReference type="PROSITE" id="PS51318">
    <property type="entry name" value="TAT"/>
    <property type="match status" value="1"/>
</dbReference>
<organism evidence="4 5">
    <name type="scientific">Paludisphaera mucosa</name>
    <dbReference type="NCBI Taxonomy" id="3030827"/>
    <lineage>
        <taxon>Bacteria</taxon>
        <taxon>Pseudomonadati</taxon>
        <taxon>Planctomycetota</taxon>
        <taxon>Planctomycetia</taxon>
        <taxon>Isosphaerales</taxon>
        <taxon>Isosphaeraceae</taxon>
        <taxon>Paludisphaera</taxon>
    </lineage>
</organism>
<dbReference type="Proteomes" id="UP001216907">
    <property type="component" value="Unassembled WGS sequence"/>
</dbReference>
<proteinExistence type="inferred from homology"/>
<evidence type="ECO:0000256" key="2">
    <source>
        <dbReference type="ARBA" id="ARBA00022801"/>
    </source>
</evidence>
<evidence type="ECO:0000313" key="4">
    <source>
        <dbReference type="EMBL" id="MDG3007931.1"/>
    </source>
</evidence>
<protein>
    <recommendedName>
        <fullName evidence="6">Phosphotriesterase</fullName>
    </recommendedName>
</protein>
<dbReference type="PANTHER" id="PTHR10819">
    <property type="entry name" value="PHOSPHOTRIESTERASE-RELATED"/>
    <property type="match status" value="1"/>
</dbReference>
<dbReference type="InterPro" id="IPR006311">
    <property type="entry name" value="TAT_signal"/>
</dbReference>
<reference evidence="4 5" key="1">
    <citation type="submission" date="2023-03" db="EMBL/GenBank/DDBJ databases">
        <title>Paludisphaera mucosa sp. nov. a novel planctomycete from northern fen.</title>
        <authorList>
            <person name="Ivanova A."/>
        </authorList>
    </citation>
    <scope>NUCLEOTIDE SEQUENCE [LARGE SCALE GENOMIC DNA]</scope>
    <source>
        <strain evidence="4 5">Pla2</strain>
    </source>
</reference>
<dbReference type="EMBL" id="JARRAG010000002">
    <property type="protein sequence ID" value="MDG3007931.1"/>
    <property type="molecule type" value="Genomic_DNA"/>
</dbReference>
<evidence type="ECO:0000313" key="5">
    <source>
        <dbReference type="Proteomes" id="UP001216907"/>
    </source>
</evidence>
<dbReference type="PROSITE" id="PS51347">
    <property type="entry name" value="PHOSPHOTRIESTERASE_2"/>
    <property type="match status" value="1"/>
</dbReference>
<dbReference type="PROSITE" id="PS01322">
    <property type="entry name" value="PHOSPHOTRIESTERASE_1"/>
    <property type="match status" value="1"/>
</dbReference>
<accession>A0ABT6FKA6</accession>
<comment type="similarity">
    <text evidence="3">Belongs to the metallo-dependent hydrolases superfamily. Phosphotriesterase family.</text>
</comment>
<dbReference type="Gene3D" id="3.20.20.140">
    <property type="entry name" value="Metal-dependent hydrolases"/>
    <property type="match status" value="1"/>
</dbReference>
<keyword evidence="2" id="KW-0378">Hydrolase</keyword>
<evidence type="ECO:0008006" key="6">
    <source>
        <dbReference type="Google" id="ProtNLM"/>
    </source>
</evidence>
<evidence type="ECO:0000256" key="1">
    <source>
        <dbReference type="ARBA" id="ARBA00022723"/>
    </source>
</evidence>